<feature type="domain" description="AB hydrolase-1" evidence="1">
    <location>
        <begin position="17"/>
        <end position="99"/>
    </location>
</feature>
<reference evidence="2 3" key="1">
    <citation type="submission" date="2024-08" db="EMBL/GenBank/DDBJ databases">
        <authorList>
            <person name="Cucini C."/>
            <person name="Frati F."/>
        </authorList>
    </citation>
    <scope>NUCLEOTIDE SEQUENCE [LARGE SCALE GENOMIC DNA]</scope>
</reference>
<organism evidence="2 3">
    <name type="scientific">Orchesella dallaii</name>
    <dbReference type="NCBI Taxonomy" id="48710"/>
    <lineage>
        <taxon>Eukaryota</taxon>
        <taxon>Metazoa</taxon>
        <taxon>Ecdysozoa</taxon>
        <taxon>Arthropoda</taxon>
        <taxon>Hexapoda</taxon>
        <taxon>Collembola</taxon>
        <taxon>Entomobryomorpha</taxon>
        <taxon>Entomobryoidea</taxon>
        <taxon>Orchesellidae</taxon>
        <taxon>Orchesellinae</taxon>
        <taxon>Orchesella</taxon>
    </lineage>
</organism>
<keyword evidence="3" id="KW-1185">Reference proteome</keyword>
<sequence>MDDLDNLSEEAKQPLVTAYGDEYLQEIWAGLNQSYTDISAAGGHICRNEAKQITCPTLILHGADDKTMPRAHAMWFKNHIANAEYVAIPAAGHALHLQFPEFFVSVVLQFLEGV</sequence>
<gene>
    <name evidence="2" type="ORF">ODALV1_LOCUS12087</name>
</gene>
<evidence type="ECO:0000313" key="2">
    <source>
        <dbReference type="EMBL" id="CAL8105504.1"/>
    </source>
</evidence>
<protein>
    <recommendedName>
        <fullName evidence="1">AB hydrolase-1 domain-containing protein</fullName>
    </recommendedName>
</protein>
<accession>A0ABP1QJN5</accession>
<dbReference type="Gene3D" id="3.40.50.1820">
    <property type="entry name" value="alpha/beta hydrolase"/>
    <property type="match status" value="1"/>
</dbReference>
<dbReference type="PANTHER" id="PTHR46331:SF2">
    <property type="entry name" value="VALACYCLOVIR HYDROLASE"/>
    <property type="match status" value="1"/>
</dbReference>
<dbReference type="PANTHER" id="PTHR46331">
    <property type="entry name" value="VALACYCLOVIR HYDROLASE"/>
    <property type="match status" value="1"/>
</dbReference>
<dbReference type="Pfam" id="PF00561">
    <property type="entry name" value="Abhydrolase_1"/>
    <property type="match status" value="1"/>
</dbReference>
<name>A0ABP1QJN5_9HEXA</name>
<evidence type="ECO:0000313" key="3">
    <source>
        <dbReference type="Proteomes" id="UP001642540"/>
    </source>
</evidence>
<dbReference type="InterPro" id="IPR000073">
    <property type="entry name" value="AB_hydrolase_1"/>
</dbReference>
<dbReference type="SUPFAM" id="SSF53474">
    <property type="entry name" value="alpha/beta-Hydrolases"/>
    <property type="match status" value="1"/>
</dbReference>
<dbReference type="InterPro" id="IPR029058">
    <property type="entry name" value="AB_hydrolase_fold"/>
</dbReference>
<dbReference type="EMBL" id="CAXLJM020000036">
    <property type="protein sequence ID" value="CAL8105504.1"/>
    <property type="molecule type" value="Genomic_DNA"/>
</dbReference>
<proteinExistence type="predicted"/>
<evidence type="ECO:0000259" key="1">
    <source>
        <dbReference type="Pfam" id="PF00561"/>
    </source>
</evidence>
<comment type="caution">
    <text evidence="2">The sequence shown here is derived from an EMBL/GenBank/DDBJ whole genome shotgun (WGS) entry which is preliminary data.</text>
</comment>
<dbReference type="Proteomes" id="UP001642540">
    <property type="component" value="Unassembled WGS sequence"/>
</dbReference>